<keyword evidence="9" id="KW-1185">Reference proteome</keyword>
<organism evidence="8 9">
    <name type="scientific">Miscanthus lutarioriparius</name>
    <dbReference type="NCBI Taxonomy" id="422564"/>
    <lineage>
        <taxon>Eukaryota</taxon>
        <taxon>Viridiplantae</taxon>
        <taxon>Streptophyta</taxon>
        <taxon>Embryophyta</taxon>
        <taxon>Tracheophyta</taxon>
        <taxon>Spermatophyta</taxon>
        <taxon>Magnoliopsida</taxon>
        <taxon>Liliopsida</taxon>
        <taxon>Poales</taxon>
        <taxon>Poaceae</taxon>
        <taxon>PACMAD clade</taxon>
        <taxon>Panicoideae</taxon>
        <taxon>Andropogonodae</taxon>
        <taxon>Andropogoneae</taxon>
        <taxon>Saccharinae</taxon>
        <taxon>Miscanthus</taxon>
    </lineage>
</organism>
<protein>
    <recommendedName>
        <fullName evidence="7">Sororin C-terminal region domain-containing protein</fullName>
    </recommendedName>
</protein>
<feature type="region of interest" description="Disordered" evidence="6">
    <location>
        <begin position="160"/>
        <end position="216"/>
    </location>
</feature>
<keyword evidence="3" id="KW-0539">Nucleus</keyword>
<dbReference type="PANTHER" id="PTHR35740">
    <property type="entry name" value="OS12G0111700 PROTEIN"/>
    <property type="match status" value="1"/>
</dbReference>
<sequence>MMPSKSPVAPGASLTSPKSGATKRQRKAAAAAAPLGDVTNLLVVSETPTPSPSPSKPRRTARRSLPALSDVSAVSSACSSASVTPAPKPSSAASATPAPKSSSAAFVTPARKPSSAASVTPARKPSSPAFVTPAPKPSSAAVIEEERSVLKSPAISTVYRRTTEAQGRWRRNPAAANSKGKGPVAATASCPPLGKSARTHSRKKDTRPISASAPCHEGKKVSNCLPFLKQKLSIASTPNLLEDLLEKQRAYFADIDAFELVEEEVSESELE</sequence>
<evidence type="ECO:0000256" key="3">
    <source>
        <dbReference type="ARBA" id="ARBA00023242"/>
    </source>
</evidence>
<evidence type="ECO:0000256" key="1">
    <source>
        <dbReference type="ARBA" id="ARBA00022618"/>
    </source>
</evidence>
<feature type="region of interest" description="Disordered" evidence="6">
    <location>
        <begin position="1"/>
        <end position="146"/>
    </location>
</feature>
<evidence type="ECO:0000259" key="7">
    <source>
        <dbReference type="Pfam" id="PF25220"/>
    </source>
</evidence>
<evidence type="ECO:0000256" key="4">
    <source>
        <dbReference type="ARBA" id="ARBA00023306"/>
    </source>
</evidence>
<evidence type="ECO:0000256" key="2">
    <source>
        <dbReference type="ARBA" id="ARBA00022776"/>
    </source>
</evidence>
<keyword evidence="4" id="KW-0131">Cell cycle</keyword>
<keyword evidence="1" id="KW-0132">Cell division</keyword>
<feature type="compositionally biased region" description="Low complexity" evidence="6">
    <location>
        <begin position="63"/>
        <end position="105"/>
    </location>
</feature>
<keyword evidence="2" id="KW-0498">Mitosis</keyword>
<evidence type="ECO:0000256" key="6">
    <source>
        <dbReference type="SAM" id="MobiDB-lite"/>
    </source>
</evidence>
<proteinExistence type="inferred from homology"/>
<accession>A0A811RG85</accession>
<feature type="domain" description="Sororin C-terminal region" evidence="7">
    <location>
        <begin position="240"/>
        <end position="263"/>
    </location>
</feature>
<comment type="similarity">
    <text evidence="5">Belongs to the sororin family.</text>
</comment>
<dbReference type="GO" id="GO:0005634">
    <property type="term" value="C:nucleus"/>
    <property type="evidence" value="ECO:0007669"/>
    <property type="project" value="UniProtKB-SubCell"/>
</dbReference>
<dbReference type="EMBL" id="CAJGYO010000014">
    <property type="protein sequence ID" value="CAD6268907.1"/>
    <property type="molecule type" value="Genomic_DNA"/>
</dbReference>
<dbReference type="PANTHER" id="PTHR35740:SF2">
    <property type="match status" value="1"/>
</dbReference>
<dbReference type="InterPro" id="IPR057337">
    <property type="entry name" value="Sororin_C"/>
</dbReference>
<dbReference type="OrthoDB" id="1903589at2759"/>
<gene>
    <name evidence="8" type="ORF">NCGR_LOCUS52212</name>
</gene>
<dbReference type="Proteomes" id="UP000604825">
    <property type="component" value="Unassembled WGS sequence"/>
</dbReference>
<name>A0A811RG85_9POAL</name>
<evidence type="ECO:0000313" key="9">
    <source>
        <dbReference type="Proteomes" id="UP000604825"/>
    </source>
</evidence>
<dbReference type="GO" id="GO:0051301">
    <property type="term" value="P:cell division"/>
    <property type="evidence" value="ECO:0007669"/>
    <property type="project" value="UniProtKB-KW"/>
</dbReference>
<dbReference type="AlphaFoldDB" id="A0A811RG85"/>
<evidence type="ECO:0000313" key="8">
    <source>
        <dbReference type="EMBL" id="CAD6268907.1"/>
    </source>
</evidence>
<reference evidence="8" key="1">
    <citation type="submission" date="2020-10" db="EMBL/GenBank/DDBJ databases">
        <authorList>
            <person name="Han B."/>
            <person name="Lu T."/>
            <person name="Zhao Q."/>
            <person name="Huang X."/>
            <person name="Zhao Y."/>
        </authorList>
    </citation>
    <scope>NUCLEOTIDE SEQUENCE</scope>
</reference>
<dbReference type="Pfam" id="PF25220">
    <property type="entry name" value="Sororin_C"/>
    <property type="match status" value="1"/>
</dbReference>
<comment type="caution">
    <text evidence="8">The sequence shown here is derived from an EMBL/GenBank/DDBJ whole genome shotgun (WGS) entry which is preliminary data.</text>
</comment>
<evidence type="ECO:0000256" key="5">
    <source>
        <dbReference type="ARBA" id="ARBA00093465"/>
    </source>
</evidence>